<reference evidence="1 2" key="1">
    <citation type="submission" date="2018-12" db="EMBL/GenBank/DDBJ databases">
        <authorList>
            <consortium name="Pathogen Informatics"/>
        </authorList>
    </citation>
    <scope>NUCLEOTIDE SEQUENCE [LARGE SCALE GENOMIC DNA]</scope>
    <source>
        <strain evidence="1 2">NCTC9997</strain>
    </source>
</reference>
<evidence type="ECO:0000313" key="1">
    <source>
        <dbReference type="EMBL" id="VED49961.1"/>
    </source>
</evidence>
<sequence>MGIGVIIIVVNAQADAQTYQLDGEVKAHHGDDGELGIMPEISTGHHNPIPLPWDPYGYRAVIIYPWYFFPP</sequence>
<dbReference type="AlphaFoldDB" id="A0A7Z8ZBW5"/>
<dbReference type="Proteomes" id="UP000267630">
    <property type="component" value="Chromosome 3"/>
</dbReference>
<dbReference type="EMBL" id="LR134253">
    <property type="protein sequence ID" value="VED49961.1"/>
    <property type="molecule type" value="Genomic_DNA"/>
</dbReference>
<gene>
    <name evidence="1" type="ORF">NCTC9997_03015</name>
</gene>
<proteinExistence type="predicted"/>
<organism evidence="1 2">
    <name type="scientific">Raoultella terrigena</name>
    <name type="common">Klebsiella terrigena</name>
    <dbReference type="NCBI Taxonomy" id="577"/>
    <lineage>
        <taxon>Bacteria</taxon>
        <taxon>Pseudomonadati</taxon>
        <taxon>Pseudomonadota</taxon>
        <taxon>Gammaproteobacteria</taxon>
        <taxon>Enterobacterales</taxon>
        <taxon>Enterobacteriaceae</taxon>
        <taxon>Klebsiella/Raoultella group</taxon>
        <taxon>Raoultella</taxon>
    </lineage>
</organism>
<accession>A0A7Z8ZBW5</accession>
<keyword evidence="2" id="KW-1185">Reference proteome</keyword>
<protein>
    <submittedName>
        <fullName evidence="1">Uncharacterized protein</fullName>
    </submittedName>
</protein>
<evidence type="ECO:0000313" key="2">
    <source>
        <dbReference type="Proteomes" id="UP000267630"/>
    </source>
</evidence>
<name>A0A7Z8ZBW5_RAOTE</name>